<dbReference type="GO" id="GO:0005634">
    <property type="term" value="C:nucleus"/>
    <property type="evidence" value="ECO:0007669"/>
    <property type="project" value="InterPro"/>
</dbReference>
<name>A0A921ZQE6_MANSE</name>
<keyword evidence="4" id="KW-1185">Reference proteome</keyword>
<dbReference type="Proteomes" id="UP000791440">
    <property type="component" value="Unassembled WGS sequence"/>
</dbReference>
<gene>
    <name evidence="3" type="ORF">O3G_MSEX012359</name>
</gene>
<feature type="binding site" evidence="1">
    <location>
        <position position="50"/>
    </location>
    <ligand>
        <name>Zn(2+)</name>
        <dbReference type="ChEBI" id="CHEBI:29105"/>
    </ligand>
</feature>
<keyword evidence="1" id="KW-0863">Zinc-finger</keyword>
<proteinExistence type="predicted"/>
<dbReference type="EMBL" id="JH668713">
    <property type="protein sequence ID" value="KAG6460982.1"/>
    <property type="molecule type" value="Genomic_DNA"/>
</dbReference>
<protein>
    <recommendedName>
        <fullName evidence="2">ZAD domain-containing protein</fullName>
    </recommendedName>
</protein>
<dbReference type="AlphaFoldDB" id="A0A921ZQE6"/>
<reference evidence="3" key="1">
    <citation type="journal article" date="2016" name="Insect Biochem. Mol. Biol.">
        <title>Multifaceted biological insights from a draft genome sequence of the tobacco hornworm moth, Manduca sexta.</title>
        <authorList>
            <person name="Kanost M.R."/>
            <person name="Arrese E.L."/>
            <person name="Cao X."/>
            <person name="Chen Y.R."/>
            <person name="Chellapilla S."/>
            <person name="Goldsmith M.R."/>
            <person name="Grosse-Wilde E."/>
            <person name="Heckel D.G."/>
            <person name="Herndon N."/>
            <person name="Jiang H."/>
            <person name="Papanicolaou A."/>
            <person name="Qu J."/>
            <person name="Soulages J.L."/>
            <person name="Vogel H."/>
            <person name="Walters J."/>
            <person name="Waterhouse R.M."/>
            <person name="Ahn S.J."/>
            <person name="Almeida F.C."/>
            <person name="An C."/>
            <person name="Aqrawi P."/>
            <person name="Bretschneider A."/>
            <person name="Bryant W.B."/>
            <person name="Bucks S."/>
            <person name="Chao H."/>
            <person name="Chevignon G."/>
            <person name="Christen J.M."/>
            <person name="Clarke D.F."/>
            <person name="Dittmer N.T."/>
            <person name="Ferguson L.C.F."/>
            <person name="Garavelou S."/>
            <person name="Gordon K.H.J."/>
            <person name="Gunaratna R.T."/>
            <person name="Han Y."/>
            <person name="Hauser F."/>
            <person name="He Y."/>
            <person name="Heidel-Fischer H."/>
            <person name="Hirsh A."/>
            <person name="Hu Y."/>
            <person name="Jiang H."/>
            <person name="Kalra D."/>
            <person name="Klinner C."/>
            <person name="Konig C."/>
            <person name="Kovar C."/>
            <person name="Kroll A.R."/>
            <person name="Kuwar S.S."/>
            <person name="Lee S.L."/>
            <person name="Lehman R."/>
            <person name="Li K."/>
            <person name="Li Z."/>
            <person name="Liang H."/>
            <person name="Lovelace S."/>
            <person name="Lu Z."/>
            <person name="Mansfield J.H."/>
            <person name="McCulloch K.J."/>
            <person name="Mathew T."/>
            <person name="Morton B."/>
            <person name="Muzny D.M."/>
            <person name="Neunemann D."/>
            <person name="Ongeri F."/>
            <person name="Pauchet Y."/>
            <person name="Pu L.L."/>
            <person name="Pyrousis I."/>
            <person name="Rao X.J."/>
            <person name="Redding A."/>
            <person name="Roesel C."/>
            <person name="Sanchez-Gracia A."/>
            <person name="Schaack S."/>
            <person name="Shukla A."/>
            <person name="Tetreau G."/>
            <person name="Wang Y."/>
            <person name="Xiong G.H."/>
            <person name="Traut W."/>
            <person name="Walsh T.K."/>
            <person name="Worley K.C."/>
            <person name="Wu D."/>
            <person name="Wu W."/>
            <person name="Wu Y.Q."/>
            <person name="Zhang X."/>
            <person name="Zou Z."/>
            <person name="Zucker H."/>
            <person name="Briscoe A.D."/>
            <person name="Burmester T."/>
            <person name="Clem R.J."/>
            <person name="Feyereisen R."/>
            <person name="Grimmelikhuijzen C.J.P."/>
            <person name="Hamodrakas S.J."/>
            <person name="Hansson B.S."/>
            <person name="Huguet E."/>
            <person name="Jermiin L.S."/>
            <person name="Lan Q."/>
            <person name="Lehman H.K."/>
            <person name="Lorenzen M."/>
            <person name="Merzendorfer H."/>
            <person name="Michalopoulos I."/>
            <person name="Morton D.B."/>
            <person name="Muthukrishnan S."/>
            <person name="Oakeshott J.G."/>
            <person name="Palmer W."/>
            <person name="Park Y."/>
            <person name="Passarelli A.L."/>
            <person name="Rozas J."/>
            <person name="Schwartz L.M."/>
            <person name="Smith W."/>
            <person name="Southgate A."/>
            <person name="Vilcinskas A."/>
            <person name="Vogt R."/>
            <person name="Wang P."/>
            <person name="Werren J."/>
            <person name="Yu X.Q."/>
            <person name="Zhou J.J."/>
            <person name="Brown S.J."/>
            <person name="Scherer S.E."/>
            <person name="Richards S."/>
            <person name="Blissard G.W."/>
        </authorList>
    </citation>
    <scope>NUCLEOTIDE SEQUENCE</scope>
</reference>
<accession>A0A921ZQE6</accession>
<comment type="caution">
    <text evidence="3">The sequence shown here is derived from an EMBL/GenBank/DDBJ whole genome shotgun (WGS) entry which is preliminary data.</text>
</comment>
<sequence>MTDLKICRVCLETNVRMYQILGSEVQDVYEKLTNKKINEERSAHHACYMCFRQLQKCRQLVTKAQRAEELLRQLSTNSTNVSNTKPTPR</sequence>
<keyword evidence="1" id="KW-0479">Metal-binding</keyword>
<feature type="binding site" evidence="1">
    <location>
        <position position="7"/>
    </location>
    <ligand>
        <name>Zn(2+)</name>
        <dbReference type="ChEBI" id="CHEBI:29105"/>
    </ligand>
</feature>
<keyword evidence="1" id="KW-0862">Zinc</keyword>
<feature type="binding site" evidence="1">
    <location>
        <position position="10"/>
    </location>
    <ligand>
        <name>Zn(2+)</name>
        <dbReference type="ChEBI" id="CHEBI:29105"/>
    </ligand>
</feature>
<dbReference type="GO" id="GO:0008270">
    <property type="term" value="F:zinc ion binding"/>
    <property type="evidence" value="ECO:0007669"/>
    <property type="project" value="UniProtKB-UniRule"/>
</dbReference>
<evidence type="ECO:0000256" key="1">
    <source>
        <dbReference type="PROSITE-ProRule" id="PRU01263"/>
    </source>
</evidence>
<dbReference type="PROSITE" id="PS51915">
    <property type="entry name" value="ZAD"/>
    <property type="match status" value="1"/>
</dbReference>
<evidence type="ECO:0000313" key="3">
    <source>
        <dbReference type="EMBL" id="KAG6460982.1"/>
    </source>
</evidence>
<evidence type="ECO:0000259" key="2">
    <source>
        <dbReference type="PROSITE" id="PS51915"/>
    </source>
</evidence>
<reference evidence="3" key="2">
    <citation type="submission" date="2020-12" db="EMBL/GenBank/DDBJ databases">
        <authorList>
            <person name="Kanost M."/>
        </authorList>
    </citation>
    <scope>NUCLEOTIDE SEQUENCE</scope>
</reference>
<feature type="domain" description="ZAD" evidence="2">
    <location>
        <begin position="5"/>
        <end position="74"/>
    </location>
</feature>
<organism evidence="3 4">
    <name type="scientific">Manduca sexta</name>
    <name type="common">Tobacco hawkmoth</name>
    <name type="synonym">Tobacco hornworm</name>
    <dbReference type="NCBI Taxonomy" id="7130"/>
    <lineage>
        <taxon>Eukaryota</taxon>
        <taxon>Metazoa</taxon>
        <taxon>Ecdysozoa</taxon>
        <taxon>Arthropoda</taxon>
        <taxon>Hexapoda</taxon>
        <taxon>Insecta</taxon>
        <taxon>Pterygota</taxon>
        <taxon>Neoptera</taxon>
        <taxon>Endopterygota</taxon>
        <taxon>Lepidoptera</taxon>
        <taxon>Glossata</taxon>
        <taxon>Ditrysia</taxon>
        <taxon>Bombycoidea</taxon>
        <taxon>Sphingidae</taxon>
        <taxon>Sphinginae</taxon>
        <taxon>Sphingini</taxon>
        <taxon>Manduca</taxon>
    </lineage>
</organism>
<feature type="binding site" evidence="1">
    <location>
        <position position="47"/>
    </location>
    <ligand>
        <name>Zn(2+)</name>
        <dbReference type="ChEBI" id="CHEBI:29105"/>
    </ligand>
</feature>
<dbReference type="SMART" id="SM00868">
    <property type="entry name" value="zf-AD"/>
    <property type="match status" value="1"/>
</dbReference>
<evidence type="ECO:0000313" key="4">
    <source>
        <dbReference type="Proteomes" id="UP000791440"/>
    </source>
</evidence>
<dbReference type="InterPro" id="IPR012934">
    <property type="entry name" value="Znf_AD"/>
</dbReference>